<sequence>MTPGRRGRARPKMALLFVAATVVACAAPAVGASCIPAGAGSGLAVQAAATSPIEMSGLGERIATATEAAAERGAHVTFAVLDRDTGARTIGGTDESIETASVVKLFIADDVLFREGLGDITLTAEDYDLIEHMLRSSDDSAAGLLWERHGGPEIVDRVVERHSLTGTTAPANGWWNTTTTASDLLTWYDALLSGDSGLDDEATARLVGHLMNFTPAGTDGYDQRFGLPDGLPAATDPGVKQGWMCCLDEQWIHLSTGFFGEDHRYVVAVLSREAVTYGEDSGREEWFLPDTALHDVTGDESAQHARDTMTAVVEAVFGGTADE</sequence>
<dbReference type="InterPro" id="IPR045155">
    <property type="entry name" value="Beta-lactam_cat"/>
</dbReference>
<name>A0ABU7JUU3_9NOCA</name>
<evidence type="ECO:0000259" key="2">
    <source>
        <dbReference type="Pfam" id="PF13354"/>
    </source>
</evidence>
<dbReference type="Proteomes" id="UP001331936">
    <property type="component" value="Unassembled WGS sequence"/>
</dbReference>
<accession>A0ABU7JUU3</accession>
<dbReference type="Pfam" id="PF13354">
    <property type="entry name" value="Beta-lactamase2"/>
    <property type="match status" value="1"/>
</dbReference>
<organism evidence="3 4">
    <name type="scientific">Rhodococcus chondri</name>
    <dbReference type="NCBI Taxonomy" id="3065941"/>
    <lineage>
        <taxon>Bacteria</taxon>
        <taxon>Bacillati</taxon>
        <taxon>Actinomycetota</taxon>
        <taxon>Actinomycetes</taxon>
        <taxon>Mycobacteriales</taxon>
        <taxon>Nocardiaceae</taxon>
        <taxon>Rhodococcus</taxon>
    </lineage>
</organism>
<dbReference type="PANTHER" id="PTHR35333:SF3">
    <property type="entry name" value="BETA-LACTAMASE-TYPE TRANSPEPTIDASE FOLD CONTAINING PROTEIN"/>
    <property type="match status" value="1"/>
</dbReference>
<dbReference type="InterPro" id="IPR000871">
    <property type="entry name" value="Beta-lactam_class-A"/>
</dbReference>
<keyword evidence="1" id="KW-0732">Signal</keyword>
<dbReference type="RefSeq" id="WP_330153179.1">
    <property type="nucleotide sequence ID" value="NZ_JAUZMZ010000099.1"/>
</dbReference>
<comment type="caution">
    <text evidence="3">The sequence shown here is derived from an EMBL/GenBank/DDBJ whole genome shotgun (WGS) entry which is preliminary data.</text>
</comment>
<dbReference type="SUPFAM" id="SSF56601">
    <property type="entry name" value="beta-lactamase/transpeptidase-like"/>
    <property type="match status" value="1"/>
</dbReference>
<dbReference type="PANTHER" id="PTHR35333">
    <property type="entry name" value="BETA-LACTAMASE"/>
    <property type="match status" value="1"/>
</dbReference>
<evidence type="ECO:0000256" key="1">
    <source>
        <dbReference type="SAM" id="SignalP"/>
    </source>
</evidence>
<proteinExistence type="predicted"/>
<dbReference type="PROSITE" id="PS51257">
    <property type="entry name" value="PROKAR_LIPOPROTEIN"/>
    <property type="match status" value="1"/>
</dbReference>
<dbReference type="InterPro" id="IPR012338">
    <property type="entry name" value="Beta-lactam/transpept-like"/>
</dbReference>
<feature type="domain" description="Beta-lactamase class A catalytic" evidence="2">
    <location>
        <begin position="128"/>
        <end position="270"/>
    </location>
</feature>
<dbReference type="EMBL" id="JAUZMZ010000099">
    <property type="protein sequence ID" value="MEE2033786.1"/>
    <property type="molecule type" value="Genomic_DNA"/>
</dbReference>
<gene>
    <name evidence="3" type="ORF">Q8814_16945</name>
</gene>
<keyword evidence="4" id="KW-1185">Reference proteome</keyword>
<protein>
    <recommendedName>
        <fullName evidence="2">Beta-lactamase class A catalytic domain-containing protein</fullName>
    </recommendedName>
</protein>
<evidence type="ECO:0000313" key="3">
    <source>
        <dbReference type="EMBL" id="MEE2033786.1"/>
    </source>
</evidence>
<feature type="chain" id="PRO_5046080598" description="Beta-lactamase class A catalytic domain-containing protein" evidence="1">
    <location>
        <begin position="27"/>
        <end position="323"/>
    </location>
</feature>
<reference evidence="3 4" key="1">
    <citation type="submission" date="2023-08" db="EMBL/GenBank/DDBJ databases">
        <authorList>
            <person name="Girao M."/>
            <person name="Carvalho M.F."/>
        </authorList>
    </citation>
    <scope>NUCLEOTIDE SEQUENCE [LARGE SCALE GENOMIC DNA]</scope>
    <source>
        <strain evidence="3 4">CC-R104</strain>
    </source>
</reference>
<feature type="signal peptide" evidence="1">
    <location>
        <begin position="1"/>
        <end position="26"/>
    </location>
</feature>
<evidence type="ECO:0000313" key="4">
    <source>
        <dbReference type="Proteomes" id="UP001331936"/>
    </source>
</evidence>
<dbReference type="Gene3D" id="3.40.710.10">
    <property type="entry name" value="DD-peptidase/beta-lactamase superfamily"/>
    <property type="match status" value="1"/>
</dbReference>